<evidence type="ECO:0000256" key="1">
    <source>
        <dbReference type="SAM" id="Phobius"/>
    </source>
</evidence>
<evidence type="ECO:0000313" key="2">
    <source>
        <dbReference type="EMBL" id="KAJ7727548.1"/>
    </source>
</evidence>
<protein>
    <recommendedName>
        <fullName evidence="4">Transmembrane protein</fullName>
    </recommendedName>
</protein>
<keyword evidence="1" id="KW-0812">Transmembrane</keyword>
<feature type="transmembrane region" description="Helical" evidence="1">
    <location>
        <begin position="38"/>
        <end position="71"/>
    </location>
</feature>
<proteinExistence type="predicted"/>
<feature type="transmembrane region" description="Helical" evidence="1">
    <location>
        <begin position="117"/>
        <end position="138"/>
    </location>
</feature>
<feature type="transmembrane region" description="Helical" evidence="1">
    <location>
        <begin position="83"/>
        <end position="105"/>
    </location>
</feature>
<feature type="transmembrane region" description="Helical" evidence="1">
    <location>
        <begin position="191"/>
        <end position="214"/>
    </location>
</feature>
<keyword evidence="3" id="KW-1185">Reference proteome</keyword>
<gene>
    <name evidence="2" type="ORF">DFH07DRAFT_999897</name>
</gene>
<comment type="caution">
    <text evidence="2">The sequence shown here is derived from an EMBL/GenBank/DDBJ whole genome shotgun (WGS) entry which is preliminary data.</text>
</comment>
<evidence type="ECO:0000313" key="3">
    <source>
        <dbReference type="Proteomes" id="UP001215280"/>
    </source>
</evidence>
<keyword evidence="1" id="KW-0472">Membrane</keyword>
<dbReference type="EMBL" id="JARJLG010000211">
    <property type="protein sequence ID" value="KAJ7727548.1"/>
    <property type="molecule type" value="Genomic_DNA"/>
</dbReference>
<dbReference type="Proteomes" id="UP001215280">
    <property type="component" value="Unassembled WGS sequence"/>
</dbReference>
<organism evidence="2 3">
    <name type="scientific">Mycena maculata</name>
    <dbReference type="NCBI Taxonomy" id="230809"/>
    <lineage>
        <taxon>Eukaryota</taxon>
        <taxon>Fungi</taxon>
        <taxon>Dikarya</taxon>
        <taxon>Basidiomycota</taxon>
        <taxon>Agaricomycotina</taxon>
        <taxon>Agaricomycetes</taxon>
        <taxon>Agaricomycetidae</taxon>
        <taxon>Agaricales</taxon>
        <taxon>Marasmiineae</taxon>
        <taxon>Mycenaceae</taxon>
        <taxon>Mycena</taxon>
    </lineage>
</organism>
<feature type="transmembrane region" description="Helical" evidence="1">
    <location>
        <begin position="144"/>
        <end position="168"/>
    </location>
</feature>
<accession>A0AAD7HSX2</accession>
<dbReference type="AlphaFoldDB" id="A0AAD7HSX2"/>
<keyword evidence="1" id="KW-1133">Transmembrane helix</keyword>
<reference evidence="2" key="1">
    <citation type="submission" date="2023-03" db="EMBL/GenBank/DDBJ databases">
        <title>Massive genome expansion in bonnet fungi (Mycena s.s.) driven by repeated elements and novel gene families across ecological guilds.</title>
        <authorList>
            <consortium name="Lawrence Berkeley National Laboratory"/>
            <person name="Harder C.B."/>
            <person name="Miyauchi S."/>
            <person name="Viragh M."/>
            <person name="Kuo A."/>
            <person name="Thoen E."/>
            <person name="Andreopoulos B."/>
            <person name="Lu D."/>
            <person name="Skrede I."/>
            <person name="Drula E."/>
            <person name="Henrissat B."/>
            <person name="Morin E."/>
            <person name="Kohler A."/>
            <person name="Barry K."/>
            <person name="LaButti K."/>
            <person name="Morin E."/>
            <person name="Salamov A."/>
            <person name="Lipzen A."/>
            <person name="Mereny Z."/>
            <person name="Hegedus B."/>
            <person name="Baldrian P."/>
            <person name="Stursova M."/>
            <person name="Weitz H."/>
            <person name="Taylor A."/>
            <person name="Grigoriev I.V."/>
            <person name="Nagy L.G."/>
            <person name="Martin F."/>
            <person name="Kauserud H."/>
        </authorList>
    </citation>
    <scope>NUCLEOTIDE SEQUENCE</scope>
    <source>
        <strain evidence="2">CBHHK188m</strain>
    </source>
</reference>
<sequence length="324" mass="35082">MDTSSNVVLLASSWLNVGMCTLELALCQRYFKRPNRPLLYKWSVGAFIVFDTLCTLTICTNVSLIVLAVPLGPNPLASLVPTTVVIILTYCTAAVEQAILCHLFFTLTKNIIVSGLLAVLILGHMGLAVASGSLILTLDSEHTVALATATAAAVTCAATDLFIAIALASKVWKMLSPTDVLPASHSFVRKFLLLVVSSGLIVASNTLIMMSLLLKGSLAFDFFFSCQGRVYSVTLLANFLVGIHFRQDTTPDPSTSQGHHLSGVVFDTVDGYDTYDTQNTPNNGPRTEVDKTASKSVPAPYNYNLDAEWMQFEHQQSFHVKSEP</sequence>
<evidence type="ECO:0008006" key="4">
    <source>
        <dbReference type="Google" id="ProtNLM"/>
    </source>
</evidence>
<feature type="transmembrane region" description="Helical" evidence="1">
    <location>
        <begin position="6"/>
        <end position="26"/>
    </location>
</feature>
<name>A0AAD7HSX2_9AGAR</name>